<evidence type="ECO:0000313" key="1">
    <source>
        <dbReference type="EMBL" id="ALA45240.1"/>
    </source>
</evidence>
<dbReference type="EMBL" id="KT321315">
    <property type="protein sequence ID" value="ALA45240.1"/>
    <property type="molecule type" value="Genomic_DNA"/>
</dbReference>
<accession>A0A0K2FGS2</accession>
<sequence length="100" mass="11618">MSKRVIVMNIKRISMAVLFGLLMMTPTTHAADRPVQKEFDDYINAALQVYITTIPPSVNTSELFYNYMERKWHQKQCRSESECAKLGIRVAYEFASIHRS</sequence>
<protein>
    <submittedName>
        <fullName evidence="1">RI membrane protein</fullName>
    </submittedName>
</protein>
<gene>
    <name evidence="1" type="ORF">ADS69_00135</name>
</gene>
<evidence type="ECO:0000313" key="2">
    <source>
        <dbReference type="Proteomes" id="UP000225536"/>
    </source>
</evidence>
<dbReference type="InterPro" id="IPR034696">
    <property type="entry name" value="RI_T4"/>
</dbReference>
<name>A0A0K2FGS2_9CAUD</name>
<keyword evidence="2" id="KW-1185">Reference proteome</keyword>
<reference evidence="1 2" key="1">
    <citation type="submission" date="2015-07" db="EMBL/GenBank/DDBJ databases">
        <title>Enterobacter aerogenes phage phiEap-3.</title>
        <authorList>
            <person name="Zhao X."/>
        </authorList>
    </citation>
    <scope>NUCLEOTIDE SEQUENCE [LARGE SCALE GENOMIC DNA]</scope>
</reference>
<dbReference type="Pfam" id="PF24205">
    <property type="entry name" value="Antiholin"/>
    <property type="match status" value="1"/>
</dbReference>
<proteinExistence type="predicted"/>
<dbReference type="Proteomes" id="UP000225536">
    <property type="component" value="Segment"/>
</dbReference>
<organism evidence="1 2">
    <name type="scientific">Enterobacter phage phiEap-3</name>
    <dbReference type="NCBI Taxonomy" id="1682394"/>
    <lineage>
        <taxon>Viruses</taxon>
        <taxon>Duplodnaviria</taxon>
        <taxon>Heunggongvirae</taxon>
        <taxon>Uroviricota</taxon>
        <taxon>Caudoviricetes</taxon>
        <taxon>Pantevenvirales</taxon>
        <taxon>Straboviridae</taxon>
        <taxon>Slopekvirus</taxon>
        <taxon>Slopekvirus eap3</taxon>
    </lineage>
</organism>